<evidence type="ECO:0000313" key="16">
    <source>
        <dbReference type="Proteomes" id="UP001140949"/>
    </source>
</evidence>
<comment type="function">
    <text evidence="12">Dol-P-Glc:Glc(2)Man(9)GlcNAc(2)-PP-Dol alpha-1,2-glucosyltransferase that operates in the biosynthetic pathway of dolichol-linked oligosaccharides, the glycan precursors employed in protein asparagine (N)-glycosylation. The assembly of dolichol-linked oligosaccharides begins on the cytosolic side of the endoplasmic reticulum membrane and finishes in its lumen. The sequential addition of sugars to dolichol pyrophosphate produces dolichol-linked oligosaccharides containing fourteen sugars, including two GlcNAcs, nine mannoses and three glucoses. Once assembled, the oligosaccharide is transferred from the lipid to nascent proteins by oligosaccharyltransferases. In the lumen of the endoplasmic reticulum, adds the third and last glucose residue from dolichyl phosphate glucose (Dol-P-Glc) onto the lipid-linked oligosaccharide intermediate Glc(2)Man(9)GlcNAc(2)-PP-Dol to produce Glc(3)Man(9)GlcNAc(2)-PP-Dol.</text>
</comment>
<evidence type="ECO:0000313" key="15">
    <source>
        <dbReference type="EMBL" id="KAJ6790618.1"/>
    </source>
</evidence>
<name>A0AAX6DFV9_IRIPA</name>
<feature type="transmembrane region" description="Helical" evidence="14">
    <location>
        <begin position="59"/>
        <end position="78"/>
    </location>
</feature>
<comment type="subcellular location">
    <subcellularLocation>
        <location evidence="1">Endoplasmic reticulum membrane</location>
        <topology evidence="1">Multi-pass membrane protein</topology>
    </subcellularLocation>
</comment>
<dbReference type="PIRSF" id="PIRSF028810">
    <property type="entry name" value="Alpha1_2_glucosyltferase_Alg10"/>
    <property type="match status" value="1"/>
</dbReference>
<evidence type="ECO:0000256" key="11">
    <source>
        <dbReference type="ARBA" id="ARBA00023136"/>
    </source>
</evidence>
<gene>
    <name evidence="15" type="ORF">M6B38_247205</name>
</gene>
<protein>
    <recommendedName>
        <fullName evidence="5 14">Dol-P-Glc:Glc(2)Man(9)GlcNAc(2)-PP-Dol alpha-1,2-glucosyltransferase</fullName>
        <ecNumber evidence="4 14">2.4.1.256</ecNumber>
    </recommendedName>
</protein>
<feature type="transmembrane region" description="Helical" evidence="14">
    <location>
        <begin position="430"/>
        <end position="449"/>
    </location>
</feature>
<reference evidence="15" key="2">
    <citation type="submission" date="2023-04" db="EMBL/GenBank/DDBJ databases">
        <authorList>
            <person name="Bruccoleri R.E."/>
            <person name="Oakeley E.J."/>
            <person name="Faust A.-M."/>
            <person name="Dessus-Babus S."/>
            <person name="Altorfer M."/>
            <person name="Burckhardt D."/>
            <person name="Oertli M."/>
            <person name="Naumann U."/>
            <person name="Petersen F."/>
            <person name="Wong J."/>
        </authorList>
    </citation>
    <scope>NUCLEOTIDE SEQUENCE</scope>
    <source>
        <strain evidence="15">GSM-AAB239-AS_SAM_17_03QT</strain>
        <tissue evidence="15">Leaf</tissue>
    </source>
</reference>
<comment type="pathway">
    <text evidence="2">Protein modification; protein glycosylation.</text>
</comment>
<evidence type="ECO:0000256" key="13">
    <source>
        <dbReference type="ARBA" id="ARBA00048064"/>
    </source>
</evidence>
<feature type="transmembrane region" description="Helical" evidence="14">
    <location>
        <begin position="127"/>
        <end position="146"/>
    </location>
</feature>
<dbReference type="Proteomes" id="UP001140949">
    <property type="component" value="Unassembled WGS sequence"/>
</dbReference>
<evidence type="ECO:0000256" key="4">
    <source>
        <dbReference type="ARBA" id="ARBA00011967"/>
    </source>
</evidence>
<organism evidence="15 16">
    <name type="scientific">Iris pallida</name>
    <name type="common">Sweet iris</name>
    <dbReference type="NCBI Taxonomy" id="29817"/>
    <lineage>
        <taxon>Eukaryota</taxon>
        <taxon>Viridiplantae</taxon>
        <taxon>Streptophyta</taxon>
        <taxon>Embryophyta</taxon>
        <taxon>Tracheophyta</taxon>
        <taxon>Spermatophyta</taxon>
        <taxon>Magnoliopsida</taxon>
        <taxon>Liliopsida</taxon>
        <taxon>Asparagales</taxon>
        <taxon>Iridaceae</taxon>
        <taxon>Iridoideae</taxon>
        <taxon>Irideae</taxon>
        <taxon>Iris</taxon>
    </lineage>
</organism>
<evidence type="ECO:0000256" key="2">
    <source>
        <dbReference type="ARBA" id="ARBA00004922"/>
    </source>
</evidence>
<feature type="transmembrane region" description="Helical" evidence="14">
    <location>
        <begin position="98"/>
        <end position="115"/>
    </location>
</feature>
<evidence type="ECO:0000256" key="6">
    <source>
        <dbReference type="ARBA" id="ARBA00022676"/>
    </source>
</evidence>
<dbReference type="PANTHER" id="PTHR12989">
    <property type="entry name" value="ALPHA-1,2-GLUCOSYLTRANSFERASE ALG10"/>
    <property type="match status" value="1"/>
</dbReference>
<keyword evidence="11 14" id="KW-0472">Membrane</keyword>
<keyword evidence="7" id="KW-0808">Transferase</keyword>
<feature type="transmembrane region" description="Helical" evidence="14">
    <location>
        <begin position="281"/>
        <end position="300"/>
    </location>
</feature>
<evidence type="ECO:0000256" key="7">
    <source>
        <dbReference type="ARBA" id="ARBA00022679"/>
    </source>
</evidence>
<evidence type="ECO:0000256" key="1">
    <source>
        <dbReference type="ARBA" id="ARBA00004477"/>
    </source>
</evidence>
<reference evidence="15" key="1">
    <citation type="journal article" date="2023" name="GigaByte">
        <title>Genome assembly of the bearded iris, Iris pallida Lam.</title>
        <authorList>
            <person name="Bruccoleri R.E."/>
            <person name="Oakeley E.J."/>
            <person name="Faust A.M.E."/>
            <person name="Altorfer M."/>
            <person name="Dessus-Babus S."/>
            <person name="Burckhardt D."/>
            <person name="Oertli M."/>
            <person name="Naumann U."/>
            <person name="Petersen F."/>
            <person name="Wong J."/>
        </authorList>
    </citation>
    <scope>NUCLEOTIDE SEQUENCE</scope>
    <source>
        <strain evidence="15">GSM-AAB239-AS_SAM_17_03QT</strain>
    </source>
</reference>
<dbReference type="PANTHER" id="PTHR12989:SF10">
    <property type="entry name" value="DOL-P-GLC:GLC(2)MAN(9)GLCNAC(2)-PP-DOL ALPHA-1,2-GLUCOSYLTRANSFERASE-RELATED"/>
    <property type="match status" value="1"/>
</dbReference>
<feature type="transmembrane region" description="Helical" evidence="14">
    <location>
        <begin position="469"/>
        <end position="493"/>
    </location>
</feature>
<dbReference type="Pfam" id="PF04922">
    <property type="entry name" value="DIE2_ALG10"/>
    <property type="match status" value="1"/>
</dbReference>
<keyword evidence="8 14" id="KW-0812">Transmembrane</keyword>
<keyword evidence="9" id="KW-0256">Endoplasmic reticulum</keyword>
<feature type="transmembrane region" description="Helical" evidence="14">
    <location>
        <begin position="6"/>
        <end position="25"/>
    </location>
</feature>
<keyword evidence="10 14" id="KW-1133">Transmembrane helix</keyword>
<dbReference type="EC" id="2.4.1.256" evidence="4 14"/>
<comment type="similarity">
    <text evidence="3 14">Belongs to the ALG10 glucosyltransferase family.</text>
</comment>
<comment type="catalytic activity">
    <reaction evidence="13">
        <text>an alpha-D-Glc-(1-&gt;3)-alpha-D-Glc-(1-&gt;3)-alpha-D-Man-(1-&gt;2)-alpha-D-Man-(1-&gt;2)-alpha-D-Man-(1-&gt;3)-[alpha-D-Man-(1-&gt;2)-alpha-D-Man-(1-&gt;3)-[alpha-D-Man-(1-&gt;2)-alpha-D-Man-(1-&gt;6)]-alpha-D-Man-(1-&gt;6)]-beta-D-Man-(1-&gt;4)-beta-D-GlcNAc-(1-&gt;4)-alpha-D-GlcNAc-diphospho-di-trans,poly-cis-dolichol + a di-trans,poly-cis-dolichyl beta-D-glucosyl phosphate = a alpha-D-Glc-(1-&gt;2)-alpha-D-Glc-(1-&gt;3)-alpha-D-Glc-(1-&gt;3)-alpha-D-Man-(1-&gt;2)-alpha-D-Man-(1-&gt;2)-alpha-D-Man-(1-&gt;3)-[alpha-D-Man-(1-&gt;2)-alpha-D-Man-(1-&gt;3)-[alpha-D-Man-(1-&gt;2)-alpha-D-Man-(1-&gt;6)]-alpha-D-Man-(1-&gt;6)]-beta-D-Man-(1-&gt;4)-beta-D-GlcNAc-(1-&gt;4)-alpha-D-GlcNAc-diphospho-di-trans,poly-cis-dolichol + a di-trans,poly-cis-dolichyl phosphate + H(+)</text>
        <dbReference type="Rhea" id="RHEA:29543"/>
        <dbReference type="Rhea" id="RHEA-COMP:19498"/>
        <dbReference type="Rhea" id="RHEA-COMP:19502"/>
        <dbReference type="Rhea" id="RHEA-COMP:19512"/>
        <dbReference type="Rhea" id="RHEA-COMP:19522"/>
        <dbReference type="ChEBI" id="CHEBI:15378"/>
        <dbReference type="ChEBI" id="CHEBI:57525"/>
        <dbReference type="ChEBI" id="CHEBI:57683"/>
        <dbReference type="ChEBI" id="CHEBI:132522"/>
        <dbReference type="ChEBI" id="CHEBI:132523"/>
        <dbReference type="EC" id="2.4.1.256"/>
    </reaction>
    <physiologicalReaction direction="left-to-right" evidence="13">
        <dbReference type="Rhea" id="RHEA:29544"/>
    </physiologicalReaction>
</comment>
<dbReference type="GO" id="GO:0006488">
    <property type="term" value="P:dolichol-linked oligosaccharide biosynthetic process"/>
    <property type="evidence" value="ECO:0007669"/>
    <property type="project" value="UniProtKB-UniRule"/>
</dbReference>
<feature type="transmembrane region" description="Helical" evidence="14">
    <location>
        <begin position="361"/>
        <end position="382"/>
    </location>
</feature>
<evidence type="ECO:0000256" key="10">
    <source>
        <dbReference type="ARBA" id="ARBA00022989"/>
    </source>
</evidence>
<dbReference type="GO" id="GO:0106073">
    <property type="term" value="F:dolichyl pyrophosphate Glc2Man9GlcNAc2 alpha-1,2-glucosyltransferase activity"/>
    <property type="evidence" value="ECO:0007669"/>
    <property type="project" value="UniProtKB-UniRule"/>
</dbReference>
<feature type="transmembrane region" description="Helical" evidence="14">
    <location>
        <begin position="166"/>
        <end position="189"/>
    </location>
</feature>
<evidence type="ECO:0000256" key="14">
    <source>
        <dbReference type="PIRNR" id="PIRNR028810"/>
    </source>
</evidence>
<evidence type="ECO:0000256" key="5">
    <source>
        <dbReference type="ARBA" id="ARBA00018512"/>
    </source>
</evidence>
<dbReference type="GO" id="GO:0005789">
    <property type="term" value="C:endoplasmic reticulum membrane"/>
    <property type="evidence" value="ECO:0007669"/>
    <property type="project" value="UniProtKB-SubCell"/>
</dbReference>
<evidence type="ECO:0000256" key="12">
    <source>
        <dbReference type="ARBA" id="ARBA00044727"/>
    </source>
</evidence>
<dbReference type="AlphaFoldDB" id="A0AAX6DFV9"/>
<proteinExistence type="inferred from homology"/>
<evidence type="ECO:0000256" key="3">
    <source>
        <dbReference type="ARBA" id="ARBA00010600"/>
    </source>
</evidence>
<keyword evidence="6 14" id="KW-0328">Glycosyltransferase</keyword>
<sequence length="509" mass="58010">MGKIAVAIIVSLWVIPISFVVNKIVPDPYMDEIFHIPQAQRYCRGDFKTWDPMITTPPGLYYVSLAYVASLFPGMWFARAVQSFPELCSTPYLRSTNAFLAIICSVLVYDILITLRPSLGERKATFYAILTALCPVHWFFTFLYYTDVASLTTVLAMYLASLKKQYWASAMLGALATLSRQTNVVWMVFVAADGAIRFCEEFYSVDCVKRADDKEKLNKDEVVADKSTLTAPTLRKRRMGSSGSNINSSKSVVIKNACHAQGFIDDILDVAFKLWCLKWKVLVSFAPFLMVLVAFVTFVIKNGSIVLGAKEAHVVSPHFAQMLYFALFSAAVLAPVHFSLDQVVSVCRSLWKNKLCSSVQLLIALIIGFFVVHLFSIAHPYLLADNRHYPFYIWRKVIQAHWAAKYLLVPVYVYSWTSIITILGKSQRKIIVVLFIATTALVLIPAPLIEFRYYTIPFFFLFFLSQNDANMKLVFVMALYIAVDMFTMMMFLFRPFHWDHEPGAQRFLW</sequence>
<dbReference type="InterPro" id="IPR016900">
    <property type="entry name" value="Alg10"/>
</dbReference>
<accession>A0AAX6DFV9</accession>
<comment type="caution">
    <text evidence="15">The sequence shown here is derived from an EMBL/GenBank/DDBJ whole genome shotgun (WGS) entry which is preliminary data.</text>
</comment>
<keyword evidence="16" id="KW-1185">Reference proteome</keyword>
<feature type="transmembrane region" description="Helical" evidence="14">
    <location>
        <begin position="402"/>
        <end position="423"/>
    </location>
</feature>
<feature type="transmembrane region" description="Helical" evidence="14">
    <location>
        <begin position="320"/>
        <end position="340"/>
    </location>
</feature>
<evidence type="ECO:0000256" key="9">
    <source>
        <dbReference type="ARBA" id="ARBA00022824"/>
    </source>
</evidence>
<dbReference type="EMBL" id="JANAVB010045020">
    <property type="protein sequence ID" value="KAJ6790618.1"/>
    <property type="molecule type" value="Genomic_DNA"/>
</dbReference>
<evidence type="ECO:0000256" key="8">
    <source>
        <dbReference type="ARBA" id="ARBA00022692"/>
    </source>
</evidence>